<reference evidence="2 3" key="1">
    <citation type="journal article" date="2014" name="J. Biotechnol.">
        <title>Complete genome sequence of the actinobacterium Actinoplanes friuliensis HAG 010964, producer of the lipopeptide antibiotic friulimycin.</title>
        <authorList>
            <person name="Ruckert C."/>
            <person name="Szczepanowski R."/>
            <person name="Albersmeier A."/>
            <person name="Goesmann A."/>
            <person name="Fischer N."/>
            <person name="Steinkamper A."/>
            <person name="Puhler A."/>
            <person name="Biener R."/>
            <person name="Schwartz D."/>
            <person name="Kalinowski J."/>
        </authorList>
    </citation>
    <scope>NUCLEOTIDE SEQUENCE [LARGE SCALE GENOMIC DNA]</scope>
    <source>
        <strain evidence="2 3">DSM 7358</strain>
    </source>
</reference>
<keyword evidence="3" id="KW-1185">Reference proteome</keyword>
<dbReference type="HOGENOM" id="CLU_2340495_0_0_11"/>
<evidence type="ECO:0000313" key="3">
    <source>
        <dbReference type="Proteomes" id="UP000017746"/>
    </source>
</evidence>
<gene>
    <name evidence="2" type="ORF">AFR_13690</name>
</gene>
<dbReference type="STRING" id="1246995.AFR_13690"/>
<evidence type="ECO:0000259" key="1">
    <source>
        <dbReference type="PROSITE" id="PS50801"/>
    </source>
</evidence>
<accession>U5VVX9</accession>
<evidence type="ECO:0000313" key="2">
    <source>
        <dbReference type="EMBL" id="AGZ41024.1"/>
    </source>
</evidence>
<feature type="domain" description="STAS" evidence="1">
    <location>
        <begin position="1"/>
        <end position="76"/>
    </location>
</feature>
<dbReference type="CDD" id="cd07043">
    <property type="entry name" value="STAS_anti-anti-sigma_factors"/>
    <property type="match status" value="1"/>
</dbReference>
<dbReference type="KEGG" id="afs:AFR_13690"/>
<dbReference type="SUPFAM" id="SSF52091">
    <property type="entry name" value="SpoIIaa-like"/>
    <property type="match status" value="1"/>
</dbReference>
<dbReference type="PATRIC" id="fig|1246995.3.peg.2780"/>
<proteinExistence type="predicted"/>
<sequence length="97" mass="10344">MVRVTVSGDVDAGTAPMLDRALQQALDQGQDRLEIDLAGVTHFSCAGLVVLVQTAERCRGDFVVVRTAAAVRRLLRVLDPPPLPSASSEGVTAELRF</sequence>
<dbReference type="AlphaFoldDB" id="U5VVX9"/>
<dbReference type="Proteomes" id="UP000017746">
    <property type="component" value="Chromosome"/>
</dbReference>
<dbReference type="InterPro" id="IPR036513">
    <property type="entry name" value="STAS_dom_sf"/>
</dbReference>
<dbReference type="Pfam" id="PF01740">
    <property type="entry name" value="STAS"/>
    <property type="match status" value="1"/>
</dbReference>
<organism evidence="2 3">
    <name type="scientific">Actinoplanes friuliensis DSM 7358</name>
    <dbReference type="NCBI Taxonomy" id="1246995"/>
    <lineage>
        <taxon>Bacteria</taxon>
        <taxon>Bacillati</taxon>
        <taxon>Actinomycetota</taxon>
        <taxon>Actinomycetes</taxon>
        <taxon>Micromonosporales</taxon>
        <taxon>Micromonosporaceae</taxon>
        <taxon>Actinoplanes</taxon>
    </lineage>
</organism>
<dbReference type="eggNOG" id="COG1366">
    <property type="taxonomic scope" value="Bacteria"/>
</dbReference>
<dbReference type="Gene3D" id="3.30.750.24">
    <property type="entry name" value="STAS domain"/>
    <property type="match status" value="1"/>
</dbReference>
<protein>
    <submittedName>
        <fullName evidence="2">Anti-anti-sigma factor</fullName>
    </submittedName>
</protein>
<dbReference type="InterPro" id="IPR002645">
    <property type="entry name" value="STAS_dom"/>
</dbReference>
<dbReference type="PROSITE" id="PS50801">
    <property type="entry name" value="STAS"/>
    <property type="match status" value="1"/>
</dbReference>
<dbReference type="EMBL" id="CP006272">
    <property type="protein sequence ID" value="AGZ41024.1"/>
    <property type="molecule type" value="Genomic_DNA"/>
</dbReference>
<name>U5VVX9_9ACTN</name>